<evidence type="ECO:0000313" key="2">
    <source>
        <dbReference type="Proteomes" id="UP001152795"/>
    </source>
</evidence>
<dbReference type="PANTHER" id="PTHR14454:SF11">
    <property type="entry name" value="SERRANO, ISOFORM F"/>
    <property type="match status" value="1"/>
</dbReference>
<dbReference type="OrthoDB" id="6021761at2759"/>
<dbReference type="Proteomes" id="UP001152795">
    <property type="component" value="Unassembled WGS sequence"/>
</dbReference>
<sequence>MLGDENQNPYTRISEIPQDLSLLSVEDVGNVLQCLNMHDYVELFANEMIDGAILKDLDLDSFKAINVNLFHAKKLLKFIGGWRPGKGREK</sequence>
<protein>
    <submittedName>
        <fullName evidence="1">GRB2-associated and regulator of MAPK -like</fullName>
    </submittedName>
</protein>
<dbReference type="PANTHER" id="PTHR14454">
    <property type="entry name" value="GRB2-ASSOCIATED AND REGULATOR OF MAPK PROTEIN FAMILY MEMBER"/>
    <property type="match status" value="1"/>
</dbReference>
<dbReference type="InterPro" id="IPR052281">
    <property type="entry name" value="GAREM"/>
</dbReference>
<keyword evidence="2" id="KW-1185">Reference proteome</keyword>
<gene>
    <name evidence="1" type="ORF">PACLA_8A003669</name>
</gene>
<evidence type="ECO:0000313" key="1">
    <source>
        <dbReference type="EMBL" id="CAB3992715.1"/>
    </source>
</evidence>
<dbReference type="SMART" id="SM00454">
    <property type="entry name" value="SAM"/>
    <property type="match status" value="1"/>
</dbReference>
<proteinExistence type="predicted"/>
<dbReference type="InterPro" id="IPR013761">
    <property type="entry name" value="SAM/pointed_sf"/>
</dbReference>
<organism evidence="1 2">
    <name type="scientific">Paramuricea clavata</name>
    <name type="common">Red gorgonian</name>
    <name type="synonym">Violescent sea-whip</name>
    <dbReference type="NCBI Taxonomy" id="317549"/>
    <lineage>
        <taxon>Eukaryota</taxon>
        <taxon>Metazoa</taxon>
        <taxon>Cnidaria</taxon>
        <taxon>Anthozoa</taxon>
        <taxon>Octocorallia</taxon>
        <taxon>Malacalcyonacea</taxon>
        <taxon>Plexauridae</taxon>
        <taxon>Paramuricea</taxon>
    </lineage>
</organism>
<dbReference type="EMBL" id="CACRXK020002108">
    <property type="protein sequence ID" value="CAB3992715.1"/>
    <property type="molecule type" value="Genomic_DNA"/>
</dbReference>
<dbReference type="Pfam" id="PF00536">
    <property type="entry name" value="SAM_1"/>
    <property type="match status" value="1"/>
</dbReference>
<comment type="caution">
    <text evidence="1">The sequence shown here is derived from an EMBL/GenBank/DDBJ whole genome shotgun (WGS) entry which is preliminary data.</text>
</comment>
<reference evidence="1" key="1">
    <citation type="submission" date="2020-04" db="EMBL/GenBank/DDBJ databases">
        <authorList>
            <person name="Alioto T."/>
            <person name="Alioto T."/>
            <person name="Gomez Garrido J."/>
        </authorList>
    </citation>
    <scope>NUCLEOTIDE SEQUENCE</scope>
    <source>
        <strain evidence="1">A484AB</strain>
    </source>
</reference>
<accession>A0A6S7GM43</accession>
<dbReference type="InterPro" id="IPR001660">
    <property type="entry name" value="SAM"/>
</dbReference>
<name>A0A6S7GM43_PARCT</name>
<dbReference type="SUPFAM" id="SSF47769">
    <property type="entry name" value="SAM/Pointed domain"/>
    <property type="match status" value="1"/>
</dbReference>
<dbReference type="AlphaFoldDB" id="A0A6S7GM43"/>
<dbReference type="Gene3D" id="1.10.150.50">
    <property type="entry name" value="Transcription Factor, Ets-1"/>
    <property type="match status" value="1"/>
</dbReference>